<reference evidence="2 3" key="1">
    <citation type="submission" date="2020-03" db="EMBL/GenBank/DDBJ databases">
        <authorList>
            <person name="Sun Q."/>
        </authorList>
    </citation>
    <scope>NUCLEOTIDE SEQUENCE [LARGE SCALE GENOMIC DNA]</scope>
    <source>
        <strain evidence="2 3">KACC 21451</strain>
    </source>
</reference>
<dbReference type="PROSITE" id="PS51257">
    <property type="entry name" value="PROKAR_LIPOPROTEIN"/>
    <property type="match status" value="1"/>
</dbReference>
<dbReference type="RefSeq" id="WP_167834326.1">
    <property type="nucleotide sequence ID" value="NZ_JAAVUM010000023.1"/>
</dbReference>
<feature type="transmembrane region" description="Helical" evidence="1">
    <location>
        <begin position="6"/>
        <end position="24"/>
    </location>
</feature>
<dbReference type="Proteomes" id="UP000587942">
    <property type="component" value="Unassembled WGS sequence"/>
</dbReference>
<accession>A0A846TLZ2</accession>
<dbReference type="EMBL" id="JAAVUM010000023">
    <property type="protein sequence ID" value="NKE07970.1"/>
    <property type="molecule type" value="Genomic_DNA"/>
</dbReference>
<name>A0A846TLZ2_9BACI</name>
<protein>
    <submittedName>
        <fullName evidence="2">Uncharacterized protein</fullName>
    </submittedName>
</protein>
<evidence type="ECO:0000313" key="3">
    <source>
        <dbReference type="Proteomes" id="UP000587942"/>
    </source>
</evidence>
<keyword evidence="1" id="KW-0472">Membrane</keyword>
<evidence type="ECO:0000313" key="2">
    <source>
        <dbReference type="EMBL" id="NKE07970.1"/>
    </source>
</evidence>
<gene>
    <name evidence="2" type="ORF">GWK17_21265</name>
</gene>
<sequence length="200" mass="23726">MGRKVVILLFLVLVMGCILYIRHYKSEQDYNRKYYIKIDEASIEGNLKLWLNRDEGMDLNPNIFNLQRLGYSSTYMVLFTLGNNDYGNAQLIKGKNGKLRIKQASYGGLLTYDYQDIKTNKGRYYLVMGKNPNLIFDHIEVKVDYKKSYSFFVDVSGDEFFYHYENIPENQELDERTKIIYYDEDNKPFTDDQLRVIDFN</sequence>
<comment type="caution">
    <text evidence="2">The sequence shown here is derived from an EMBL/GenBank/DDBJ whole genome shotgun (WGS) entry which is preliminary data.</text>
</comment>
<dbReference type="AlphaFoldDB" id="A0A846TLZ2"/>
<evidence type="ECO:0000256" key="1">
    <source>
        <dbReference type="SAM" id="Phobius"/>
    </source>
</evidence>
<keyword evidence="1" id="KW-1133">Transmembrane helix</keyword>
<keyword evidence="1" id="KW-0812">Transmembrane</keyword>
<organism evidence="2 3">
    <name type="scientific">Mesobacillus selenatarsenatis</name>
    <dbReference type="NCBI Taxonomy" id="388741"/>
    <lineage>
        <taxon>Bacteria</taxon>
        <taxon>Bacillati</taxon>
        <taxon>Bacillota</taxon>
        <taxon>Bacilli</taxon>
        <taxon>Bacillales</taxon>
        <taxon>Bacillaceae</taxon>
        <taxon>Mesobacillus</taxon>
    </lineage>
</organism>
<proteinExistence type="predicted"/>